<name>A0A2S2FBJ4_9GAMM</name>
<dbReference type="AlphaFoldDB" id="A0A2S2FBJ4"/>
<dbReference type="RefSeq" id="WP_065993630.1">
    <property type="nucleotide sequence ID" value="NZ_CP029397.2"/>
</dbReference>
<evidence type="ECO:0000313" key="1">
    <source>
        <dbReference type="EMBL" id="AWL28270.1"/>
    </source>
</evidence>
<gene>
    <name evidence="1" type="ORF">DJ533_06650</name>
</gene>
<dbReference type="EMBL" id="CP029397">
    <property type="protein sequence ID" value="AWL28270.1"/>
    <property type="molecule type" value="Genomic_DNA"/>
</dbReference>
<dbReference type="KEGG" id="adv:DJ533_06650"/>
<dbReference type="OrthoDB" id="7055830at2"/>
<evidence type="ECO:0000313" key="2">
    <source>
        <dbReference type="Proteomes" id="UP000245977"/>
    </source>
</evidence>
<organism evidence="1 2">
    <name type="scientific">Acinetobacter defluvii</name>
    <dbReference type="NCBI Taxonomy" id="1871111"/>
    <lineage>
        <taxon>Bacteria</taxon>
        <taxon>Pseudomonadati</taxon>
        <taxon>Pseudomonadota</taxon>
        <taxon>Gammaproteobacteria</taxon>
        <taxon>Moraxellales</taxon>
        <taxon>Moraxellaceae</taxon>
        <taxon>Acinetobacter</taxon>
    </lineage>
</organism>
<dbReference type="STRING" id="1871111.GCA_001704615_02862"/>
<accession>A0A2S2FBJ4</accession>
<dbReference type="Proteomes" id="UP000245977">
    <property type="component" value="Chromosome"/>
</dbReference>
<keyword evidence="2" id="KW-1185">Reference proteome</keyword>
<reference evidence="1" key="1">
    <citation type="submission" date="2019-08" db="EMBL/GenBank/DDBJ databases">
        <title>The complete genome of Acinetobacter defluvii strain WCHAD010030.</title>
        <authorList>
            <person name="Hu Y."/>
            <person name="Qin J."/>
            <person name="Feng Y."/>
            <person name="Zong Z."/>
        </authorList>
    </citation>
    <scope>NUCLEOTIDE SEQUENCE</scope>
    <source>
        <strain evidence="1">WCHA30</strain>
    </source>
</reference>
<sequence length="348" mass="41038">MDTLKLPKSFSQDFAQALLLEQVAFIKNKLLDSQDQSYIHDFIQKVYAHAEHISLKEVIQRQSLHEVVQKYAFELTLGSDILEFIGFSAQKVHQTATSSSAQFKDFLSDEQFELWLYKILELQQLRHYIQENLQENSQIKHVSLQLANQILEHNTPWLDYFRKLNVRNKSIGAKVINYLQDQQHLIELKLEQQLATAIRNQIGNIILLPNEELAEIVLQLWTEIKQKTLQETFSQFEAIDFEEFFILAYETWKDLRQTPYMQKIILNIVDAFYEYFNDYSLQELLHAVSLDQADLLKEAQRFAPFCLAALNENRLLDDIISTLIAPFYLDENTQKFIENYINQHQIQN</sequence>
<protein>
    <submittedName>
        <fullName evidence="1">Uncharacterized protein</fullName>
    </submittedName>
</protein>
<proteinExistence type="predicted"/>